<comment type="function">
    <text evidence="8">Hydrolyzes ribosome-free peptidyl-tRNAs (with 1 or more amino acids incorporated), which drop off the ribosome during protein synthesis, or as a result of ribosome stalling.</text>
</comment>
<feature type="binding site" evidence="8">
    <location>
        <position position="64"/>
    </location>
    <ligand>
        <name>tRNA</name>
        <dbReference type="ChEBI" id="CHEBI:17843"/>
    </ligand>
</feature>
<feature type="binding site" evidence="8">
    <location>
        <position position="14"/>
    </location>
    <ligand>
        <name>tRNA</name>
        <dbReference type="ChEBI" id="CHEBI:17843"/>
    </ligand>
</feature>
<dbReference type="GO" id="GO:0005737">
    <property type="term" value="C:cytoplasm"/>
    <property type="evidence" value="ECO:0007669"/>
    <property type="project" value="UniProtKB-SubCell"/>
</dbReference>
<dbReference type="InterPro" id="IPR018171">
    <property type="entry name" value="Pept_tRNA_hydro_CS"/>
</dbReference>
<comment type="catalytic activity">
    <reaction evidence="6 8 9">
        <text>an N-acyl-L-alpha-aminoacyl-tRNA + H2O = an N-acyl-L-amino acid + a tRNA + H(+)</text>
        <dbReference type="Rhea" id="RHEA:54448"/>
        <dbReference type="Rhea" id="RHEA-COMP:10123"/>
        <dbReference type="Rhea" id="RHEA-COMP:13883"/>
        <dbReference type="ChEBI" id="CHEBI:15377"/>
        <dbReference type="ChEBI" id="CHEBI:15378"/>
        <dbReference type="ChEBI" id="CHEBI:59874"/>
        <dbReference type="ChEBI" id="CHEBI:78442"/>
        <dbReference type="ChEBI" id="CHEBI:138191"/>
        <dbReference type="EC" id="3.1.1.29"/>
    </reaction>
</comment>
<evidence type="ECO:0000256" key="6">
    <source>
        <dbReference type="ARBA" id="ARBA00048707"/>
    </source>
</evidence>
<dbReference type="Pfam" id="PF01195">
    <property type="entry name" value="Pept_tRNA_hydro"/>
    <property type="match status" value="1"/>
</dbReference>
<accession>A0A345Z2R6</accession>
<dbReference type="PANTHER" id="PTHR17224:SF1">
    <property type="entry name" value="PEPTIDYL-TRNA HYDROLASE"/>
    <property type="match status" value="1"/>
</dbReference>
<keyword evidence="4 8" id="KW-0694">RNA-binding</keyword>
<keyword evidence="2 8" id="KW-0820">tRNA-binding</keyword>
<keyword evidence="3 8" id="KW-0378">Hydrolase</keyword>
<name>A0A345Z2R6_9MOLU</name>
<dbReference type="SUPFAM" id="SSF53178">
    <property type="entry name" value="Peptidyl-tRNA hydrolase-like"/>
    <property type="match status" value="1"/>
</dbReference>
<dbReference type="Gene3D" id="3.40.50.1470">
    <property type="entry name" value="Peptidyl-tRNA hydrolase"/>
    <property type="match status" value="1"/>
</dbReference>
<evidence type="ECO:0000256" key="9">
    <source>
        <dbReference type="RuleBase" id="RU000673"/>
    </source>
</evidence>
<dbReference type="KEGG" id="salx:SALLE_v1c02190"/>
<dbReference type="PROSITE" id="PS01196">
    <property type="entry name" value="PEPT_TRNA_HYDROL_2"/>
    <property type="match status" value="1"/>
</dbReference>
<dbReference type="InterPro" id="IPR001328">
    <property type="entry name" value="Pept_tRNA_hydro"/>
</dbReference>
<reference evidence="11 12" key="1">
    <citation type="submission" date="2018-07" db="EMBL/GenBank/DDBJ databases">
        <title>Complete genome sequence of Spiroplasma alleghenense PLHS-1 (ATCC 51752).</title>
        <authorList>
            <person name="Chou L."/>
            <person name="Lee T.-Y."/>
            <person name="Tsai Y.-M."/>
            <person name="Kuo C.-H."/>
        </authorList>
    </citation>
    <scope>NUCLEOTIDE SEQUENCE [LARGE SCALE GENOMIC DNA]</scope>
    <source>
        <strain evidence="11 12">PLHS-1</strain>
    </source>
</reference>
<dbReference type="OrthoDB" id="9800507at2"/>
<evidence type="ECO:0000313" key="11">
    <source>
        <dbReference type="EMBL" id="AXK50895.1"/>
    </source>
</evidence>
<evidence type="ECO:0000256" key="1">
    <source>
        <dbReference type="ARBA" id="ARBA00013260"/>
    </source>
</evidence>
<keyword evidence="8" id="KW-0963">Cytoplasm</keyword>
<proteinExistence type="inferred from homology"/>
<comment type="function">
    <text evidence="8">Catalyzes the release of premature peptidyl moieties from peptidyl-tRNA molecules trapped in stalled 50S ribosomal subunits, and thus maintains levels of free tRNAs and 50S ribosomes.</text>
</comment>
<evidence type="ECO:0000256" key="7">
    <source>
        <dbReference type="ARBA" id="ARBA00050038"/>
    </source>
</evidence>
<evidence type="ECO:0000256" key="8">
    <source>
        <dbReference type="HAMAP-Rule" id="MF_00083"/>
    </source>
</evidence>
<evidence type="ECO:0000256" key="5">
    <source>
        <dbReference type="ARBA" id="ARBA00038063"/>
    </source>
</evidence>
<organism evidence="11 12">
    <name type="scientific">Spiroplasma alleghenense</name>
    <dbReference type="NCBI Taxonomy" id="216931"/>
    <lineage>
        <taxon>Bacteria</taxon>
        <taxon>Bacillati</taxon>
        <taxon>Mycoplasmatota</taxon>
        <taxon>Mollicutes</taxon>
        <taxon>Entomoplasmatales</taxon>
        <taxon>Spiroplasmataceae</taxon>
        <taxon>Spiroplasma</taxon>
    </lineage>
</organism>
<dbReference type="GO" id="GO:0006515">
    <property type="term" value="P:protein quality control for misfolded or incompletely synthesized proteins"/>
    <property type="evidence" value="ECO:0007669"/>
    <property type="project" value="UniProtKB-UniRule"/>
</dbReference>
<comment type="similarity">
    <text evidence="5 8 10">Belongs to the PTH family.</text>
</comment>
<dbReference type="FunFam" id="3.40.50.1470:FF:000001">
    <property type="entry name" value="Peptidyl-tRNA hydrolase"/>
    <property type="match status" value="1"/>
</dbReference>
<evidence type="ECO:0000256" key="4">
    <source>
        <dbReference type="ARBA" id="ARBA00022884"/>
    </source>
</evidence>
<dbReference type="EC" id="3.1.1.29" evidence="1 8"/>
<dbReference type="EMBL" id="CP031376">
    <property type="protein sequence ID" value="AXK50895.1"/>
    <property type="molecule type" value="Genomic_DNA"/>
</dbReference>
<evidence type="ECO:0000313" key="12">
    <source>
        <dbReference type="Proteomes" id="UP000254792"/>
    </source>
</evidence>
<dbReference type="InterPro" id="IPR036416">
    <property type="entry name" value="Pept_tRNA_hydro_sf"/>
</dbReference>
<evidence type="ECO:0000256" key="2">
    <source>
        <dbReference type="ARBA" id="ARBA00022555"/>
    </source>
</evidence>
<keyword evidence="12" id="KW-1185">Reference proteome</keyword>
<sequence>MKIIFGLGNPGTQYLQTRHNAGFLVLDQLIEYYNAESIGQKFKSEIYSTQIHGEKVLFVKPLTFMNLSGEAVLQIMHFYKVDLNQIVIIHDEKDFPIEKQQFKNSGSAAGHNGLKNIITHFHTTDFQRLRIGIGNPEPGWKIVDWVLSKMSTEEIKKMNEIFNFKINWVKEWISGTDFKNIMNKYN</sequence>
<dbReference type="CDD" id="cd00462">
    <property type="entry name" value="PTH"/>
    <property type="match status" value="1"/>
</dbReference>
<evidence type="ECO:0000256" key="3">
    <source>
        <dbReference type="ARBA" id="ARBA00022801"/>
    </source>
</evidence>
<feature type="binding site" evidence="8">
    <location>
        <position position="66"/>
    </location>
    <ligand>
        <name>tRNA</name>
        <dbReference type="ChEBI" id="CHEBI:17843"/>
    </ligand>
</feature>
<evidence type="ECO:0000256" key="10">
    <source>
        <dbReference type="RuleBase" id="RU004320"/>
    </source>
</evidence>
<dbReference type="Proteomes" id="UP000254792">
    <property type="component" value="Chromosome"/>
</dbReference>
<dbReference type="AlphaFoldDB" id="A0A345Z2R6"/>
<dbReference type="PROSITE" id="PS01195">
    <property type="entry name" value="PEPT_TRNA_HYDROL_1"/>
    <property type="match status" value="1"/>
</dbReference>
<dbReference type="PANTHER" id="PTHR17224">
    <property type="entry name" value="PEPTIDYL-TRNA HYDROLASE"/>
    <property type="match status" value="1"/>
</dbReference>
<dbReference type="HAMAP" id="MF_00083">
    <property type="entry name" value="Pept_tRNA_hydro_bact"/>
    <property type="match status" value="1"/>
</dbReference>
<gene>
    <name evidence="8 11" type="primary">pth</name>
    <name evidence="11" type="ORF">SALLE_v1c02190</name>
</gene>
<dbReference type="GO" id="GO:0000049">
    <property type="term" value="F:tRNA binding"/>
    <property type="evidence" value="ECO:0007669"/>
    <property type="project" value="UniProtKB-UniRule"/>
</dbReference>
<feature type="site" description="Stabilizes the basic form of H active site to accept a proton" evidence="8">
    <location>
        <position position="91"/>
    </location>
</feature>
<protein>
    <recommendedName>
        <fullName evidence="7 8">Peptidyl-tRNA hydrolase</fullName>
        <shortName evidence="8">Pth</shortName>
        <ecNumber evidence="1 8">3.1.1.29</ecNumber>
    </recommendedName>
</protein>
<feature type="site" description="Discriminates between blocked and unblocked aminoacyl-tRNA" evidence="8">
    <location>
        <position position="9"/>
    </location>
</feature>
<feature type="binding site" evidence="8">
    <location>
        <position position="112"/>
    </location>
    <ligand>
        <name>tRNA</name>
        <dbReference type="ChEBI" id="CHEBI:17843"/>
    </ligand>
</feature>
<dbReference type="GO" id="GO:0072344">
    <property type="term" value="P:rescue of stalled ribosome"/>
    <property type="evidence" value="ECO:0007669"/>
    <property type="project" value="UniProtKB-UniRule"/>
</dbReference>
<dbReference type="GO" id="GO:0004045">
    <property type="term" value="F:peptidyl-tRNA hydrolase activity"/>
    <property type="evidence" value="ECO:0007669"/>
    <property type="project" value="UniProtKB-UniRule"/>
</dbReference>
<feature type="active site" description="Proton acceptor" evidence="8">
    <location>
        <position position="19"/>
    </location>
</feature>
<dbReference type="NCBIfam" id="TIGR00447">
    <property type="entry name" value="pth"/>
    <property type="match status" value="1"/>
</dbReference>
<comment type="subcellular location">
    <subcellularLocation>
        <location evidence="8">Cytoplasm</location>
    </subcellularLocation>
</comment>
<dbReference type="RefSeq" id="WP_115557815.1">
    <property type="nucleotide sequence ID" value="NZ_CP031376.1"/>
</dbReference>
<comment type="subunit">
    <text evidence="8">Monomer.</text>
</comment>